<gene>
    <name evidence="2" type="ORF">DILT_LOCUS16611</name>
</gene>
<comment type="similarity">
    <text evidence="1">Belongs to the MYG1 family.</text>
</comment>
<dbReference type="PANTHER" id="PTHR11215">
    <property type="entry name" value="METAL DEPENDENT HYDROLASE - RELATED"/>
    <property type="match status" value="1"/>
</dbReference>
<accession>A0A3P7NGS3</accession>
<dbReference type="GO" id="GO:0005634">
    <property type="term" value="C:nucleus"/>
    <property type="evidence" value="ECO:0007669"/>
    <property type="project" value="TreeGrafter"/>
</dbReference>
<dbReference type="GO" id="GO:0005737">
    <property type="term" value="C:cytoplasm"/>
    <property type="evidence" value="ECO:0007669"/>
    <property type="project" value="TreeGrafter"/>
</dbReference>
<dbReference type="OrthoDB" id="10265310at2759"/>
<dbReference type="InterPro" id="IPR003226">
    <property type="entry name" value="MYG1_exonuclease"/>
</dbReference>
<proteinExistence type="inferred from homology"/>
<dbReference type="Pfam" id="PF03690">
    <property type="entry name" value="MYG1_exonuc"/>
    <property type="match status" value="1"/>
</dbReference>
<evidence type="ECO:0000256" key="1">
    <source>
        <dbReference type="ARBA" id="ARBA00010105"/>
    </source>
</evidence>
<dbReference type="EMBL" id="UYRU01086010">
    <property type="protein sequence ID" value="VDN34828.1"/>
    <property type="molecule type" value="Genomic_DNA"/>
</dbReference>
<sequence>MAIAMLKQLPEYKNAFILRTRDMKKLETCNIFVDVGTLTIKDFHPNLEPAMKLSSAGLIYAHFGKRFITEIARNLNSDEDLEAVFKRQYFLKAVALVSDELVANVRRLVDDWLLAKTIVMDALKSRFSVHHSGMIVK</sequence>
<protein>
    <submittedName>
        <fullName evidence="2">Uncharacterized protein</fullName>
    </submittedName>
</protein>
<name>A0A3P7NGS3_DIBLA</name>
<dbReference type="PANTHER" id="PTHR11215:SF1">
    <property type="entry name" value="MYG1 EXONUCLEASE"/>
    <property type="match status" value="1"/>
</dbReference>
<dbReference type="AlphaFoldDB" id="A0A3P7NGS3"/>
<dbReference type="Proteomes" id="UP000281553">
    <property type="component" value="Unassembled WGS sequence"/>
</dbReference>
<evidence type="ECO:0000313" key="3">
    <source>
        <dbReference type="Proteomes" id="UP000281553"/>
    </source>
</evidence>
<reference evidence="2 3" key="1">
    <citation type="submission" date="2018-11" db="EMBL/GenBank/DDBJ databases">
        <authorList>
            <consortium name="Pathogen Informatics"/>
        </authorList>
    </citation>
    <scope>NUCLEOTIDE SEQUENCE [LARGE SCALE GENOMIC DNA]</scope>
</reference>
<evidence type="ECO:0000313" key="2">
    <source>
        <dbReference type="EMBL" id="VDN34828.1"/>
    </source>
</evidence>
<organism evidence="2 3">
    <name type="scientific">Dibothriocephalus latus</name>
    <name type="common">Fish tapeworm</name>
    <name type="synonym">Diphyllobothrium latum</name>
    <dbReference type="NCBI Taxonomy" id="60516"/>
    <lineage>
        <taxon>Eukaryota</taxon>
        <taxon>Metazoa</taxon>
        <taxon>Spiralia</taxon>
        <taxon>Lophotrochozoa</taxon>
        <taxon>Platyhelminthes</taxon>
        <taxon>Cestoda</taxon>
        <taxon>Eucestoda</taxon>
        <taxon>Diphyllobothriidea</taxon>
        <taxon>Diphyllobothriidae</taxon>
        <taxon>Dibothriocephalus</taxon>
    </lineage>
</organism>
<keyword evidence="3" id="KW-1185">Reference proteome</keyword>